<evidence type="ECO:0000259" key="8">
    <source>
        <dbReference type="PROSITE" id="PS51065"/>
    </source>
</evidence>
<feature type="signal peptide" evidence="6">
    <location>
        <begin position="1"/>
        <end position="20"/>
    </location>
</feature>
<reference evidence="9 10" key="1">
    <citation type="submission" date="2017-03" db="EMBL/GenBank/DDBJ databases">
        <title>Genome of the blue death feigning beetle - Asbolus verrucosus.</title>
        <authorList>
            <person name="Rider S.D."/>
        </authorList>
    </citation>
    <scope>NUCLEOTIDE SEQUENCE [LARGE SCALE GENOMIC DNA]</scope>
    <source>
        <strain evidence="9">Butters</strain>
        <tissue evidence="9">Head and leg muscle</tissue>
    </source>
</reference>
<dbReference type="OrthoDB" id="6658753at2759"/>
<dbReference type="SMART" id="SM00588">
    <property type="entry name" value="NEUZ"/>
    <property type="match status" value="1"/>
</dbReference>
<keyword evidence="6" id="KW-0732">Signal</keyword>
<sequence>MIVAYLSFCFFQLHFHDVHGANISVSANGLVAQHLPGYGKSLVFSSRPIKINERIAIKFLKLSERQSNTICFGFTSKDPNSLSDDSQSSYLDLFKSDYWIWPLFKNMCIEDTVLFYYVSRNGEVHFGIDDREIDSFYKKVDTEGPLWAILDIDGDSTTVQLVSPPENDEPEPETGEFSDDVDDDIGEDGELCTVCCLKVINAVLYKCGHMAMCYDCAVKQKQSVGNGQCPFCRADIKDVIRIYK</sequence>
<evidence type="ECO:0000256" key="3">
    <source>
        <dbReference type="ARBA" id="ARBA00022771"/>
    </source>
</evidence>
<dbReference type="InterPro" id="IPR037962">
    <property type="entry name" value="Neuralized"/>
</dbReference>
<dbReference type="Gene3D" id="3.30.40.10">
    <property type="entry name" value="Zinc/RING finger domain, C3HC4 (zinc finger)"/>
    <property type="match status" value="1"/>
</dbReference>
<keyword evidence="1" id="KW-0479">Metal-binding</keyword>
<keyword evidence="3 5" id="KW-0863">Zinc-finger</keyword>
<evidence type="ECO:0000256" key="5">
    <source>
        <dbReference type="PROSITE-ProRule" id="PRU00175"/>
    </source>
</evidence>
<dbReference type="PROSITE" id="PS51065">
    <property type="entry name" value="NHR"/>
    <property type="match status" value="1"/>
</dbReference>
<keyword evidence="10" id="KW-1185">Reference proteome</keyword>
<evidence type="ECO:0000313" key="9">
    <source>
        <dbReference type="EMBL" id="RZC32938.1"/>
    </source>
</evidence>
<feature type="domain" description="RING-type" evidence="7">
    <location>
        <begin position="192"/>
        <end position="233"/>
    </location>
</feature>
<dbReference type="InterPro" id="IPR001841">
    <property type="entry name" value="Znf_RING"/>
</dbReference>
<dbReference type="PANTHER" id="PTHR12429">
    <property type="entry name" value="NEURALIZED"/>
    <property type="match status" value="1"/>
</dbReference>
<feature type="chain" id="PRO_5019766629" evidence="6">
    <location>
        <begin position="21"/>
        <end position="244"/>
    </location>
</feature>
<evidence type="ECO:0000259" key="7">
    <source>
        <dbReference type="PROSITE" id="PS50089"/>
    </source>
</evidence>
<proteinExistence type="predicted"/>
<feature type="domain" description="NHR" evidence="8">
    <location>
        <begin position="12"/>
        <end position="164"/>
    </location>
</feature>
<dbReference type="Pfam" id="PF13920">
    <property type="entry name" value="zf-C3HC4_3"/>
    <property type="match status" value="1"/>
</dbReference>
<dbReference type="GO" id="GO:0008270">
    <property type="term" value="F:zinc ion binding"/>
    <property type="evidence" value="ECO:0007669"/>
    <property type="project" value="UniProtKB-KW"/>
</dbReference>
<keyword evidence="2" id="KW-0677">Repeat</keyword>
<dbReference type="STRING" id="1661398.A0A482VKP1"/>
<dbReference type="SMART" id="SM00184">
    <property type="entry name" value="RING"/>
    <property type="match status" value="1"/>
</dbReference>
<accession>A0A482VKP1</accession>
<dbReference type="PROSITE" id="PS50089">
    <property type="entry name" value="ZF_RING_2"/>
    <property type="match status" value="1"/>
</dbReference>
<dbReference type="InterPro" id="IPR043136">
    <property type="entry name" value="B30.2/SPRY_sf"/>
</dbReference>
<dbReference type="Proteomes" id="UP000292052">
    <property type="component" value="Unassembled WGS sequence"/>
</dbReference>
<evidence type="ECO:0000256" key="2">
    <source>
        <dbReference type="ARBA" id="ARBA00022737"/>
    </source>
</evidence>
<dbReference type="PANTHER" id="PTHR12429:SF6">
    <property type="entry name" value="PROTEIN NEURALIZED"/>
    <property type="match status" value="1"/>
</dbReference>
<dbReference type="FunFam" id="2.60.120.920:FF:000005">
    <property type="entry name" value="Putative E3 ubiquitin-protein ligase NEURL1B"/>
    <property type="match status" value="1"/>
</dbReference>
<dbReference type="SUPFAM" id="SSF57850">
    <property type="entry name" value="RING/U-box"/>
    <property type="match status" value="1"/>
</dbReference>
<name>A0A482VKP1_ASBVE</name>
<dbReference type="InterPro" id="IPR013083">
    <property type="entry name" value="Znf_RING/FYVE/PHD"/>
</dbReference>
<keyword evidence="4" id="KW-0862">Zinc</keyword>
<comment type="caution">
    <text evidence="9">The sequence shown here is derived from an EMBL/GenBank/DDBJ whole genome shotgun (WGS) entry which is preliminary data.</text>
</comment>
<evidence type="ECO:0000256" key="6">
    <source>
        <dbReference type="SAM" id="SignalP"/>
    </source>
</evidence>
<dbReference type="InterPro" id="IPR006573">
    <property type="entry name" value="NHR_dom"/>
</dbReference>
<gene>
    <name evidence="9" type="ORF">BDFB_010073</name>
</gene>
<protein>
    <submittedName>
        <fullName evidence="9">Neuralized and/or zf-C3HC4 3 domain containing protein</fullName>
    </submittedName>
</protein>
<dbReference type="Pfam" id="PF07177">
    <property type="entry name" value="Neuralized"/>
    <property type="match status" value="1"/>
</dbReference>
<dbReference type="Gene3D" id="2.60.120.920">
    <property type="match status" value="1"/>
</dbReference>
<dbReference type="AlphaFoldDB" id="A0A482VKP1"/>
<evidence type="ECO:0000256" key="4">
    <source>
        <dbReference type="ARBA" id="ARBA00022833"/>
    </source>
</evidence>
<evidence type="ECO:0000313" key="10">
    <source>
        <dbReference type="Proteomes" id="UP000292052"/>
    </source>
</evidence>
<evidence type="ECO:0000256" key="1">
    <source>
        <dbReference type="ARBA" id="ARBA00022723"/>
    </source>
</evidence>
<organism evidence="9 10">
    <name type="scientific">Asbolus verrucosus</name>
    <name type="common">Desert ironclad beetle</name>
    <dbReference type="NCBI Taxonomy" id="1661398"/>
    <lineage>
        <taxon>Eukaryota</taxon>
        <taxon>Metazoa</taxon>
        <taxon>Ecdysozoa</taxon>
        <taxon>Arthropoda</taxon>
        <taxon>Hexapoda</taxon>
        <taxon>Insecta</taxon>
        <taxon>Pterygota</taxon>
        <taxon>Neoptera</taxon>
        <taxon>Endopterygota</taxon>
        <taxon>Coleoptera</taxon>
        <taxon>Polyphaga</taxon>
        <taxon>Cucujiformia</taxon>
        <taxon>Tenebrionidae</taxon>
        <taxon>Pimeliinae</taxon>
        <taxon>Asbolus</taxon>
    </lineage>
</organism>
<dbReference type="GO" id="GO:0061630">
    <property type="term" value="F:ubiquitin protein ligase activity"/>
    <property type="evidence" value="ECO:0007669"/>
    <property type="project" value="TreeGrafter"/>
</dbReference>
<dbReference type="EMBL" id="QDEB01093232">
    <property type="protein sequence ID" value="RZC32938.1"/>
    <property type="molecule type" value="Genomic_DNA"/>
</dbReference>